<comment type="similarity">
    <text evidence="1">Belongs to the carbohydrate kinase PfkB family.</text>
</comment>
<dbReference type="Proteomes" id="UP000320773">
    <property type="component" value="Unassembled WGS sequence"/>
</dbReference>
<sequence>MKTIDIICVGEVLIDFIGHEINSISNTKDYHRFLGGSPTNVAVNGSRLGLNVALVATCGSDGLGVYIGEKLQANGVNIAHIRKSQTMPTSVIFVSRSKDTPEFIAYREADREILEDQIPDELLAQAKLYHTTCFALSKDPARTTILNRAHKAKSMGLQLSIDINYSEKIWPNRYEAHQVLKDYLSTNPLVKVSDDDCFRLFGETKTEDYIFDFFHQLGADTVCLTKGKDGVKLSDKKHGMFFQEAKLLENIKDTTGAGDAFWTGFLYAHLQQKPLLESITIAQKLASIKLQNVGRLPDNIDLIKELL</sequence>
<keyword evidence="2" id="KW-0808">Transferase</keyword>
<dbReference type="Gene3D" id="3.40.1190.20">
    <property type="match status" value="1"/>
</dbReference>
<evidence type="ECO:0000313" key="7">
    <source>
        <dbReference type="EMBL" id="TQM41041.1"/>
    </source>
</evidence>
<reference evidence="7 8" key="1">
    <citation type="submission" date="2019-06" db="EMBL/GenBank/DDBJ databases">
        <title>Genomic Encyclopedia of Archaeal and Bacterial Type Strains, Phase II (KMG-II): from individual species to whole genera.</title>
        <authorList>
            <person name="Goeker M."/>
        </authorList>
    </citation>
    <scope>NUCLEOTIDE SEQUENCE [LARGE SCALE GENOMIC DNA]</scope>
    <source>
        <strain evidence="7 8">DSM 24789</strain>
    </source>
</reference>
<protein>
    <submittedName>
        <fullName evidence="7">Fructokinase</fullName>
    </submittedName>
</protein>
<dbReference type="EMBL" id="VFPJ01000001">
    <property type="protein sequence ID" value="TQM41041.1"/>
    <property type="molecule type" value="Genomic_DNA"/>
</dbReference>
<dbReference type="GO" id="GO:0016301">
    <property type="term" value="F:kinase activity"/>
    <property type="evidence" value="ECO:0007669"/>
    <property type="project" value="UniProtKB-KW"/>
</dbReference>
<organism evidence="7 8">
    <name type="scientific">Flavobacterium branchiophilum</name>
    <dbReference type="NCBI Taxonomy" id="55197"/>
    <lineage>
        <taxon>Bacteria</taxon>
        <taxon>Pseudomonadati</taxon>
        <taxon>Bacteroidota</taxon>
        <taxon>Flavobacteriia</taxon>
        <taxon>Flavobacteriales</taxon>
        <taxon>Flavobacteriaceae</taxon>
        <taxon>Flavobacterium</taxon>
    </lineage>
</organism>
<dbReference type="PROSITE" id="PS00583">
    <property type="entry name" value="PFKB_KINASES_1"/>
    <property type="match status" value="1"/>
</dbReference>
<accession>A0A543G4M2</accession>
<dbReference type="AlphaFoldDB" id="A0A543G4M2"/>
<evidence type="ECO:0000256" key="5">
    <source>
        <dbReference type="ARBA" id="ARBA00022840"/>
    </source>
</evidence>
<keyword evidence="3" id="KW-0547">Nucleotide-binding</keyword>
<dbReference type="RefSeq" id="WP_089081115.1">
    <property type="nucleotide sequence ID" value="NZ_VFPJ01000001.1"/>
</dbReference>
<dbReference type="SUPFAM" id="SSF53613">
    <property type="entry name" value="Ribokinase-like"/>
    <property type="match status" value="1"/>
</dbReference>
<gene>
    <name evidence="7" type="ORF">BC670_1973</name>
</gene>
<dbReference type="InterPro" id="IPR011611">
    <property type="entry name" value="PfkB_dom"/>
</dbReference>
<dbReference type="PANTHER" id="PTHR43085">
    <property type="entry name" value="HEXOKINASE FAMILY MEMBER"/>
    <property type="match status" value="1"/>
</dbReference>
<evidence type="ECO:0000256" key="2">
    <source>
        <dbReference type="ARBA" id="ARBA00022679"/>
    </source>
</evidence>
<proteinExistence type="inferred from homology"/>
<feature type="domain" description="Carbohydrate kinase PfkB" evidence="6">
    <location>
        <begin position="5"/>
        <end position="294"/>
    </location>
</feature>
<dbReference type="CDD" id="cd01166">
    <property type="entry name" value="KdgK"/>
    <property type="match status" value="1"/>
</dbReference>
<evidence type="ECO:0000256" key="3">
    <source>
        <dbReference type="ARBA" id="ARBA00022741"/>
    </source>
</evidence>
<evidence type="ECO:0000313" key="8">
    <source>
        <dbReference type="Proteomes" id="UP000320773"/>
    </source>
</evidence>
<name>A0A543G4M2_9FLAO</name>
<evidence type="ECO:0000256" key="1">
    <source>
        <dbReference type="ARBA" id="ARBA00010688"/>
    </source>
</evidence>
<dbReference type="Pfam" id="PF00294">
    <property type="entry name" value="PfkB"/>
    <property type="match status" value="1"/>
</dbReference>
<evidence type="ECO:0000256" key="4">
    <source>
        <dbReference type="ARBA" id="ARBA00022777"/>
    </source>
</evidence>
<dbReference type="InterPro" id="IPR050306">
    <property type="entry name" value="PfkB_Carbo_kinase"/>
</dbReference>
<comment type="caution">
    <text evidence="7">The sequence shown here is derived from an EMBL/GenBank/DDBJ whole genome shotgun (WGS) entry which is preliminary data.</text>
</comment>
<dbReference type="PANTHER" id="PTHR43085:SF1">
    <property type="entry name" value="PSEUDOURIDINE KINASE-RELATED"/>
    <property type="match status" value="1"/>
</dbReference>
<keyword evidence="5" id="KW-0067">ATP-binding</keyword>
<dbReference type="InterPro" id="IPR002173">
    <property type="entry name" value="Carboh/pur_kinase_PfkB_CS"/>
</dbReference>
<dbReference type="GO" id="GO:0005524">
    <property type="term" value="F:ATP binding"/>
    <property type="evidence" value="ECO:0007669"/>
    <property type="project" value="UniProtKB-KW"/>
</dbReference>
<evidence type="ECO:0000259" key="6">
    <source>
        <dbReference type="Pfam" id="PF00294"/>
    </source>
</evidence>
<dbReference type="InterPro" id="IPR029056">
    <property type="entry name" value="Ribokinase-like"/>
</dbReference>
<keyword evidence="4 7" id="KW-0418">Kinase</keyword>